<evidence type="ECO:0000256" key="1">
    <source>
        <dbReference type="SAM" id="MobiDB-lite"/>
    </source>
</evidence>
<dbReference type="Proteomes" id="UP001153954">
    <property type="component" value="Unassembled WGS sequence"/>
</dbReference>
<dbReference type="AlphaFoldDB" id="A0AAU9V3F6"/>
<comment type="caution">
    <text evidence="2">The sequence shown here is derived from an EMBL/GenBank/DDBJ whole genome shotgun (WGS) entry which is preliminary data.</text>
</comment>
<gene>
    <name evidence="2" type="ORF">EEDITHA_LOCUS19083</name>
</gene>
<feature type="region of interest" description="Disordered" evidence="1">
    <location>
        <begin position="1"/>
        <end position="20"/>
    </location>
</feature>
<evidence type="ECO:0000313" key="2">
    <source>
        <dbReference type="EMBL" id="CAH2104745.1"/>
    </source>
</evidence>
<evidence type="ECO:0000313" key="3">
    <source>
        <dbReference type="Proteomes" id="UP001153954"/>
    </source>
</evidence>
<accession>A0AAU9V3F6</accession>
<organism evidence="2 3">
    <name type="scientific">Euphydryas editha</name>
    <name type="common">Edith's checkerspot</name>
    <dbReference type="NCBI Taxonomy" id="104508"/>
    <lineage>
        <taxon>Eukaryota</taxon>
        <taxon>Metazoa</taxon>
        <taxon>Ecdysozoa</taxon>
        <taxon>Arthropoda</taxon>
        <taxon>Hexapoda</taxon>
        <taxon>Insecta</taxon>
        <taxon>Pterygota</taxon>
        <taxon>Neoptera</taxon>
        <taxon>Endopterygota</taxon>
        <taxon>Lepidoptera</taxon>
        <taxon>Glossata</taxon>
        <taxon>Ditrysia</taxon>
        <taxon>Papilionoidea</taxon>
        <taxon>Nymphalidae</taxon>
        <taxon>Nymphalinae</taxon>
        <taxon>Euphydryas</taxon>
    </lineage>
</organism>
<sequence>MGILSGTGYEDAGGRDRGSARRYAHVLARDCRASRRPLQQPCASPARPALPTLPIPPCHPAAAALTSDLAQARFITSI</sequence>
<proteinExistence type="predicted"/>
<keyword evidence="3" id="KW-1185">Reference proteome</keyword>
<dbReference type="EMBL" id="CAKOGL010000027">
    <property type="protein sequence ID" value="CAH2104745.1"/>
    <property type="molecule type" value="Genomic_DNA"/>
</dbReference>
<name>A0AAU9V3F6_EUPED</name>
<protein>
    <submittedName>
        <fullName evidence="2">Uncharacterized protein</fullName>
    </submittedName>
</protein>
<reference evidence="2" key="1">
    <citation type="submission" date="2022-03" db="EMBL/GenBank/DDBJ databases">
        <authorList>
            <person name="Tunstrom K."/>
        </authorList>
    </citation>
    <scope>NUCLEOTIDE SEQUENCE</scope>
</reference>